<dbReference type="OrthoDB" id="7493297at2759"/>
<keyword evidence="2" id="KW-1133">Transmembrane helix</keyword>
<dbReference type="GeneTree" id="ENSGT00940000163276"/>
<sequence length="270" mass="30143">MKDVYKYLPGYRDVHIKELRSGSVIVDHDVIVEAEYQQDLPITEQYSGILGLVNAALEELKEIECNGTQFCVSPRIQVNVSIPQSETDRCNERSGPGFQEFYEPFVTDTALICVSSCSHLSSQHLECNNGHCQLYNNTGPTCLCSDTDKYLYTSSECRGRILKSGLYGGVGAAIAILVVIIATIVFFLFRLANKKSLDFILNSESSWYEENDNEWSVERGFTNMTEALDDTDRASSSQGSSSARERFKADLENVDTQVVVKIQRPEISTA</sequence>
<dbReference type="PANTHER" id="PTHR37999">
    <property type="entry name" value="MUCIN-17"/>
    <property type="match status" value="1"/>
</dbReference>
<reference evidence="3" key="2">
    <citation type="submission" date="2025-09" db="UniProtKB">
        <authorList>
            <consortium name="Ensembl"/>
        </authorList>
    </citation>
    <scope>IDENTIFICATION</scope>
</reference>
<organism evidence="3 4">
    <name type="scientific">Leptobrachium leishanense</name>
    <name type="common">Leishan spiny toad</name>
    <dbReference type="NCBI Taxonomy" id="445787"/>
    <lineage>
        <taxon>Eukaryota</taxon>
        <taxon>Metazoa</taxon>
        <taxon>Chordata</taxon>
        <taxon>Craniata</taxon>
        <taxon>Vertebrata</taxon>
        <taxon>Euteleostomi</taxon>
        <taxon>Amphibia</taxon>
        <taxon>Batrachia</taxon>
        <taxon>Anura</taxon>
        <taxon>Pelobatoidea</taxon>
        <taxon>Megophryidae</taxon>
        <taxon>Leptobrachium</taxon>
    </lineage>
</organism>
<dbReference type="Proteomes" id="UP000694569">
    <property type="component" value="Unplaced"/>
</dbReference>
<evidence type="ECO:0008006" key="5">
    <source>
        <dbReference type="Google" id="ProtNLM"/>
    </source>
</evidence>
<name>A0A8C5N0A5_9ANUR</name>
<keyword evidence="4" id="KW-1185">Reference proteome</keyword>
<dbReference type="PANTHER" id="PTHR37999:SF2">
    <property type="entry name" value="MUCIN-17"/>
    <property type="match status" value="1"/>
</dbReference>
<evidence type="ECO:0000256" key="1">
    <source>
        <dbReference type="SAM" id="MobiDB-lite"/>
    </source>
</evidence>
<accession>A0A8C5N0A5</accession>
<keyword evidence="2" id="KW-0812">Transmembrane</keyword>
<evidence type="ECO:0000313" key="4">
    <source>
        <dbReference type="Proteomes" id="UP000694569"/>
    </source>
</evidence>
<evidence type="ECO:0000313" key="3">
    <source>
        <dbReference type="Ensembl" id="ENSLLEP00000019680.1"/>
    </source>
</evidence>
<feature type="region of interest" description="Disordered" evidence="1">
    <location>
        <begin position="228"/>
        <end position="248"/>
    </location>
</feature>
<evidence type="ECO:0000256" key="2">
    <source>
        <dbReference type="SAM" id="Phobius"/>
    </source>
</evidence>
<reference evidence="3" key="1">
    <citation type="submission" date="2025-08" db="UniProtKB">
        <authorList>
            <consortium name="Ensembl"/>
        </authorList>
    </citation>
    <scope>IDENTIFICATION</scope>
</reference>
<dbReference type="AlphaFoldDB" id="A0A8C5N0A5"/>
<keyword evidence="2" id="KW-0472">Membrane</keyword>
<feature type="transmembrane region" description="Helical" evidence="2">
    <location>
        <begin position="166"/>
        <end position="189"/>
    </location>
</feature>
<dbReference type="InterPro" id="IPR053311">
    <property type="entry name" value="Mucosal_Integrity_Assoc"/>
</dbReference>
<protein>
    <recommendedName>
        <fullName evidence="5">SEA domain-containing protein</fullName>
    </recommendedName>
</protein>
<proteinExistence type="predicted"/>
<dbReference type="Ensembl" id="ENSLLET00000020453.1">
    <property type="protein sequence ID" value="ENSLLEP00000019680.1"/>
    <property type="gene ID" value="ENSLLEG00000012486.1"/>
</dbReference>